<dbReference type="PATRIC" id="fig|1299334.3.peg.85"/>
<dbReference type="InterPro" id="IPR004869">
    <property type="entry name" value="MMPL_dom"/>
</dbReference>
<protein>
    <submittedName>
        <fullName evidence="8">MMPL family protein</fullName>
    </submittedName>
</protein>
<keyword evidence="6" id="KW-0472">Membrane</keyword>
<name>X8EFC9_MYCXE</name>
<organism evidence="8">
    <name type="scientific">Mycobacterium xenopi 4042</name>
    <dbReference type="NCBI Taxonomy" id="1299334"/>
    <lineage>
        <taxon>Bacteria</taxon>
        <taxon>Bacillati</taxon>
        <taxon>Actinomycetota</taxon>
        <taxon>Actinomycetes</taxon>
        <taxon>Mycobacteriales</taxon>
        <taxon>Mycobacteriaceae</taxon>
        <taxon>Mycobacterium</taxon>
    </lineage>
</organism>
<evidence type="ECO:0000256" key="3">
    <source>
        <dbReference type="ARBA" id="ARBA00022475"/>
    </source>
</evidence>
<evidence type="ECO:0000259" key="7">
    <source>
        <dbReference type="Pfam" id="PF03176"/>
    </source>
</evidence>
<keyword evidence="3" id="KW-1003">Cell membrane</keyword>
<evidence type="ECO:0000256" key="6">
    <source>
        <dbReference type="ARBA" id="ARBA00023136"/>
    </source>
</evidence>
<evidence type="ECO:0000256" key="2">
    <source>
        <dbReference type="ARBA" id="ARBA00010157"/>
    </source>
</evidence>
<dbReference type="InterPro" id="IPR050545">
    <property type="entry name" value="Mycobact_MmpL"/>
</dbReference>
<dbReference type="SUPFAM" id="SSF82866">
    <property type="entry name" value="Multidrug efflux transporter AcrB transmembrane domain"/>
    <property type="match status" value="1"/>
</dbReference>
<evidence type="ECO:0000256" key="5">
    <source>
        <dbReference type="ARBA" id="ARBA00022989"/>
    </source>
</evidence>
<dbReference type="AlphaFoldDB" id="X8EFC9"/>
<comment type="caution">
    <text evidence="8">The sequence shown here is derived from an EMBL/GenBank/DDBJ whole genome shotgun (WGS) entry which is preliminary data.</text>
</comment>
<dbReference type="PANTHER" id="PTHR33406">
    <property type="entry name" value="MEMBRANE PROTEIN MJ1562-RELATED"/>
    <property type="match status" value="1"/>
</dbReference>
<keyword evidence="4" id="KW-0812">Transmembrane</keyword>
<sequence>MLAIAAATDYAIFLIGRYQEARTLGEDRESAFYTMYRGTGHVILGSGLTIAGATFCLRFTRLPYFQTLGFRLLSACSSWSSPR</sequence>
<dbReference type="PANTHER" id="PTHR33406:SF6">
    <property type="entry name" value="MEMBRANE PROTEIN YDGH-RELATED"/>
    <property type="match status" value="1"/>
</dbReference>
<proteinExistence type="inferred from homology"/>
<dbReference type="Gene3D" id="1.20.1640.10">
    <property type="entry name" value="Multidrug efflux transporter AcrB transmembrane domain"/>
    <property type="match status" value="1"/>
</dbReference>
<dbReference type="Pfam" id="PF03176">
    <property type="entry name" value="MMPL"/>
    <property type="match status" value="1"/>
</dbReference>
<evidence type="ECO:0000256" key="4">
    <source>
        <dbReference type="ARBA" id="ARBA00022692"/>
    </source>
</evidence>
<evidence type="ECO:0000313" key="8">
    <source>
        <dbReference type="EMBL" id="EUA78555.1"/>
    </source>
</evidence>
<feature type="domain" description="Membrane transport protein MMPL" evidence="7">
    <location>
        <begin position="1"/>
        <end position="70"/>
    </location>
</feature>
<evidence type="ECO:0000256" key="1">
    <source>
        <dbReference type="ARBA" id="ARBA00004651"/>
    </source>
</evidence>
<reference evidence="8" key="1">
    <citation type="submission" date="2014-01" db="EMBL/GenBank/DDBJ databases">
        <authorList>
            <person name="Brown-Elliot B."/>
            <person name="Wallace R."/>
            <person name="Lenaerts A."/>
            <person name="Ordway D."/>
            <person name="DeGroote M.A."/>
            <person name="Parker T."/>
            <person name="Sizemore C."/>
            <person name="Tallon L.J."/>
            <person name="Sadzewicz L.K."/>
            <person name="Sengamalay N."/>
            <person name="Fraser C.M."/>
            <person name="Hine E."/>
            <person name="Shefchek K.A."/>
            <person name="Das S.P."/>
            <person name="Tettelin H."/>
        </authorList>
    </citation>
    <scope>NUCLEOTIDE SEQUENCE [LARGE SCALE GENOMIC DNA]</scope>
    <source>
        <strain evidence="8">4042</strain>
    </source>
</reference>
<dbReference type="EMBL" id="JAOB01000004">
    <property type="protein sequence ID" value="EUA78555.1"/>
    <property type="molecule type" value="Genomic_DNA"/>
</dbReference>
<dbReference type="GO" id="GO:0005886">
    <property type="term" value="C:plasma membrane"/>
    <property type="evidence" value="ECO:0007669"/>
    <property type="project" value="UniProtKB-SubCell"/>
</dbReference>
<gene>
    <name evidence="8" type="ORF">I553_2844</name>
</gene>
<keyword evidence="5" id="KW-1133">Transmembrane helix</keyword>
<accession>X8EFC9</accession>
<comment type="subcellular location">
    <subcellularLocation>
        <location evidence="1">Cell membrane</location>
        <topology evidence="1">Multi-pass membrane protein</topology>
    </subcellularLocation>
</comment>
<comment type="similarity">
    <text evidence="2">Belongs to the resistance-nodulation-cell division (RND) (TC 2.A.6) family. MmpL subfamily.</text>
</comment>